<dbReference type="InterPro" id="IPR017871">
    <property type="entry name" value="ABC_transporter-like_CS"/>
</dbReference>
<evidence type="ECO:0000256" key="4">
    <source>
        <dbReference type="ARBA" id="ARBA00022741"/>
    </source>
</evidence>
<evidence type="ECO:0000259" key="12">
    <source>
        <dbReference type="PROSITE" id="PS50929"/>
    </source>
</evidence>
<feature type="transmembrane region" description="Helical" evidence="10">
    <location>
        <begin position="276"/>
        <end position="298"/>
    </location>
</feature>
<dbReference type="PROSITE" id="PS00211">
    <property type="entry name" value="ABC_TRANSPORTER_1"/>
    <property type="match status" value="1"/>
</dbReference>
<feature type="transmembrane region" description="Helical" evidence="10">
    <location>
        <begin position="394"/>
        <end position="415"/>
    </location>
</feature>
<dbReference type="GO" id="GO:0016887">
    <property type="term" value="F:ATP hydrolysis activity"/>
    <property type="evidence" value="ECO:0007669"/>
    <property type="project" value="InterPro"/>
</dbReference>
<dbReference type="FunFam" id="3.40.50.300:FF:000287">
    <property type="entry name" value="Multidrug ABC transporter ATP-binding protein"/>
    <property type="match status" value="1"/>
</dbReference>
<dbReference type="PANTHER" id="PTHR24221">
    <property type="entry name" value="ATP-BINDING CASSETTE SUB-FAMILY B"/>
    <property type="match status" value="1"/>
</dbReference>
<feature type="domain" description="ABC transporter" evidence="11">
    <location>
        <begin position="454"/>
        <end position="692"/>
    </location>
</feature>
<keyword evidence="7 10" id="KW-0472">Membrane</keyword>
<gene>
    <name evidence="13" type="ORF">Vbra_21321</name>
</gene>
<proteinExistence type="inferred from homology"/>
<dbReference type="PhylomeDB" id="A0A0G4FLC3"/>
<dbReference type="PROSITE" id="PS50893">
    <property type="entry name" value="ABC_TRANSPORTER_2"/>
    <property type="match status" value="1"/>
</dbReference>
<dbReference type="OrthoDB" id="6500128at2759"/>
<dbReference type="STRING" id="1169540.A0A0G4FLC3"/>
<dbReference type="PROSITE" id="PS50929">
    <property type="entry name" value="ABC_TM1F"/>
    <property type="match status" value="1"/>
</dbReference>
<dbReference type="InterPro" id="IPR011527">
    <property type="entry name" value="ABC1_TM_dom"/>
</dbReference>
<dbReference type="Gene3D" id="3.40.50.300">
    <property type="entry name" value="P-loop containing nucleotide triphosphate hydrolases"/>
    <property type="match status" value="1"/>
</dbReference>
<keyword evidence="5" id="KW-0067">ATP-binding</keyword>
<evidence type="ECO:0000256" key="9">
    <source>
        <dbReference type="SAM" id="MobiDB-lite"/>
    </source>
</evidence>
<dbReference type="PANTHER" id="PTHR24221:SF402">
    <property type="entry name" value="IRON-SULFUR CLUSTERS TRANSPORTER ABCB7, MITOCHONDRIAL"/>
    <property type="match status" value="1"/>
</dbReference>
<dbReference type="GO" id="GO:0006879">
    <property type="term" value="P:intracellular iron ion homeostasis"/>
    <property type="evidence" value="ECO:0007669"/>
    <property type="project" value="TreeGrafter"/>
</dbReference>
<dbReference type="InterPro" id="IPR036640">
    <property type="entry name" value="ABC1_TM_sf"/>
</dbReference>
<dbReference type="InterPro" id="IPR039421">
    <property type="entry name" value="Type_1_exporter"/>
</dbReference>
<comment type="subcellular location">
    <subcellularLocation>
        <location evidence="1">Mitochondrion membrane</location>
        <topology evidence="1">Multi-pass membrane protein</topology>
    </subcellularLocation>
</comment>
<feature type="transmembrane region" description="Helical" evidence="10">
    <location>
        <begin position="135"/>
        <end position="156"/>
    </location>
</feature>
<dbReference type="Pfam" id="PF00664">
    <property type="entry name" value="ABC_membrane"/>
    <property type="match status" value="1"/>
</dbReference>
<dbReference type="EMBL" id="CDMY01000455">
    <property type="protein sequence ID" value="CEM14184.1"/>
    <property type="molecule type" value="Genomic_DNA"/>
</dbReference>
<evidence type="ECO:0000256" key="3">
    <source>
        <dbReference type="ARBA" id="ARBA00022692"/>
    </source>
</evidence>
<feature type="transmembrane region" description="Helical" evidence="10">
    <location>
        <begin position="168"/>
        <end position="187"/>
    </location>
</feature>
<evidence type="ECO:0000256" key="2">
    <source>
        <dbReference type="ARBA" id="ARBA00022448"/>
    </source>
</evidence>
<evidence type="ECO:0000256" key="8">
    <source>
        <dbReference type="ARBA" id="ARBA00024363"/>
    </source>
</evidence>
<dbReference type="Proteomes" id="UP000041254">
    <property type="component" value="Unassembled WGS sequence"/>
</dbReference>
<evidence type="ECO:0000256" key="10">
    <source>
        <dbReference type="SAM" id="Phobius"/>
    </source>
</evidence>
<feature type="compositionally biased region" description="Basic and acidic residues" evidence="9">
    <location>
        <begin position="704"/>
        <end position="727"/>
    </location>
</feature>
<evidence type="ECO:0000259" key="11">
    <source>
        <dbReference type="PROSITE" id="PS50893"/>
    </source>
</evidence>
<dbReference type="GO" id="GO:0005524">
    <property type="term" value="F:ATP binding"/>
    <property type="evidence" value="ECO:0007669"/>
    <property type="project" value="UniProtKB-KW"/>
</dbReference>
<accession>A0A0G4FLC3</accession>
<sequence length="745" mass="82121">MASQRLARSLLPASRRLRPLRWPSDVPTSAAACISPSAAPLPSLLLTHRTIAAECWRVRPALWTPAGQHRCLSRYRPLLEERRIELSGRWERAGGGDSKASGAVDKRTTWQGNLDILKSLATFLWPSDTSHRVRVVASVGCLILGKLATIQAPLLLGKLVDHVASTPSIEMIPIVFLVSYALARIGASGFSELRSAIFARVSQVACRHIACDAFRHLHSLDLDYLLTAKSGELSTIISRGVRSTTSILNMMLFQVVPTIFEFSLVLYVLTTSVGPLTAAITVGTMASYIGFTTIVTGWRTEIRKKMNQAEQEGNGLLMDSLINAEAVRLFTNEQFELERYNKTQKKYEDENVKVLESLAFLNFGQQLIFSAGLLACMCLTASQVVAGACPVGHLVLVNSLLFQLAIPLNFIGTVYRETRLNLIDMWKLHELLRRKPKAADIPNAKDYVPGSGVIAFENVSFDYKPGKNLTVPVFSDISFTVPAGHKLAIVGSSGSGKSTLIKLLFRVMDTTGGRITLDGQDIRTLKTSSFRKHIGVVPQDVVLFNDTIMFNLRYGRPTATDEEVVAAAKAAHLHDTISNFPKGYDTVVGERGLKLSGGEKQRVGIARCILRNPLIVVFDEATSSLDLETEKKILDAFKTMGQSRTSVAIAHRLSTIVDADQIVYIDNGIIAEQGSHAELLRIPNGKYASQWARQVQATTHGHVRKEAAGDEEFLRGEDEREREEEQRAPIFQGEDYRTRNIPTVT</sequence>
<keyword evidence="3 10" id="KW-0812">Transmembrane</keyword>
<feature type="domain" description="ABC transmembrane type-1" evidence="12">
    <location>
        <begin position="136"/>
        <end position="420"/>
    </location>
</feature>
<dbReference type="OMA" id="VFHIIPI"/>
<dbReference type="GO" id="GO:0140359">
    <property type="term" value="F:ABC-type transporter activity"/>
    <property type="evidence" value="ECO:0007669"/>
    <property type="project" value="InterPro"/>
</dbReference>
<feature type="region of interest" description="Disordered" evidence="9">
    <location>
        <begin position="700"/>
        <end position="745"/>
    </location>
</feature>
<dbReference type="VEuPathDB" id="CryptoDB:Vbra_21321"/>
<dbReference type="Gene3D" id="1.20.1560.10">
    <property type="entry name" value="ABC transporter type 1, transmembrane domain"/>
    <property type="match status" value="1"/>
</dbReference>
<evidence type="ECO:0000313" key="13">
    <source>
        <dbReference type="EMBL" id="CEM14184.1"/>
    </source>
</evidence>
<dbReference type="GO" id="GO:0005743">
    <property type="term" value="C:mitochondrial inner membrane"/>
    <property type="evidence" value="ECO:0007669"/>
    <property type="project" value="TreeGrafter"/>
</dbReference>
<dbReference type="SUPFAM" id="SSF52540">
    <property type="entry name" value="P-loop containing nucleoside triphosphate hydrolases"/>
    <property type="match status" value="1"/>
</dbReference>
<dbReference type="InParanoid" id="A0A0G4FLC3"/>
<feature type="transmembrane region" description="Helical" evidence="10">
    <location>
        <begin position="247"/>
        <end position="270"/>
    </location>
</feature>
<comment type="similarity">
    <text evidence="8">Belongs to the ABC transporter superfamily. ABCB family. Heavy Metal importer (TC 3.A.1.210) subfamily.</text>
</comment>
<evidence type="ECO:0000256" key="1">
    <source>
        <dbReference type="ARBA" id="ARBA00004225"/>
    </source>
</evidence>
<evidence type="ECO:0000256" key="5">
    <source>
        <dbReference type="ARBA" id="ARBA00022840"/>
    </source>
</evidence>
<dbReference type="SMART" id="SM00382">
    <property type="entry name" value="AAA"/>
    <property type="match status" value="1"/>
</dbReference>
<dbReference type="InterPro" id="IPR003439">
    <property type="entry name" value="ABC_transporter-like_ATP-bd"/>
</dbReference>
<evidence type="ECO:0000256" key="7">
    <source>
        <dbReference type="ARBA" id="ARBA00023136"/>
    </source>
</evidence>
<dbReference type="CDD" id="cd18582">
    <property type="entry name" value="ABC_6TM_ATM1_ABCB7"/>
    <property type="match status" value="1"/>
</dbReference>
<name>A0A0G4FLC3_VITBC</name>
<keyword evidence="14" id="KW-1185">Reference proteome</keyword>
<dbReference type="AlphaFoldDB" id="A0A0G4FLC3"/>
<organism evidence="13 14">
    <name type="scientific">Vitrella brassicaformis (strain CCMP3155)</name>
    <dbReference type="NCBI Taxonomy" id="1169540"/>
    <lineage>
        <taxon>Eukaryota</taxon>
        <taxon>Sar</taxon>
        <taxon>Alveolata</taxon>
        <taxon>Colpodellida</taxon>
        <taxon>Vitrellaceae</taxon>
        <taxon>Vitrella</taxon>
    </lineage>
</organism>
<dbReference type="SUPFAM" id="SSF90123">
    <property type="entry name" value="ABC transporter transmembrane region"/>
    <property type="match status" value="1"/>
</dbReference>
<keyword evidence="4" id="KW-0547">Nucleotide-binding</keyword>
<keyword evidence="2" id="KW-0813">Transport</keyword>
<dbReference type="Pfam" id="PF00005">
    <property type="entry name" value="ABC_tran"/>
    <property type="match status" value="1"/>
</dbReference>
<keyword evidence="6 10" id="KW-1133">Transmembrane helix</keyword>
<reference evidence="13 14" key="1">
    <citation type="submission" date="2014-11" db="EMBL/GenBank/DDBJ databases">
        <authorList>
            <person name="Zhu J."/>
            <person name="Qi W."/>
            <person name="Song R."/>
        </authorList>
    </citation>
    <scope>NUCLEOTIDE SEQUENCE [LARGE SCALE GENOMIC DNA]</scope>
</reference>
<dbReference type="InterPro" id="IPR003593">
    <property type="entry name" value="AAA+_ATPase"/>
</dbReference>
<evidence type="ECO:0000256" key="6">
    <source>
        <dbReference type="ARBA" id="ARBA00022989"/>
    </source>
</evidence>
<protein>
    <submittedName>
        <fullName evidence="13">Uncharacterized protein</fullName>
    </submittedName>
</protein>
<evidence type="ECO:0000313" key="14">
    <source>
        <dbReference type="Proteomes" id="UP000041254"/>
    </source>
</evidence>
<dbReference type="InterPro" id="IPR027417">
    <property type="entry name" value="P-loop_NTPase"/>
</dbReference>